<name>A0ABR4BAQ9_9LECA</name>
<feature type="compositionally biased region" description="Basic and acidic residues" evidence="1">
    <location>
        <begin position="87"/>
        <end position="97"/>
    </location>
</feature>
<comment type="caution">
    <text evidence="2">The sequence shown here is derived from an EMBL/GenBank/DDBJ whole genome shotgun (WGS) entry which is preliminary data.</text>
</comment>
<feature type="compositionally biased region" description="Acidic residues" evidence="1">
    <location>
        <begin position="144"/>
        <end position="154"/>
    </location>
</feature>
<evidence type="ECO:0000313" key="3">
    <source>
        <dbReference type="Proteomes" id="UP001590951"/>
    </source>
</evidence>
<proteinExistence type="predicted"/>
<feature type="compositionally biased region" description="Basic and acidic residues" evidence="1">
    <location>
        <begin position="19"/>
        <end position="33"/>
    </location>
</feature>
<accession>A0ABR4BAQ9</accession>
<feature type="region of interest" description="Disordered" evidence="1">
    <location>
        <begin position="1"/>
        <end position="168"/>
    </location>
</feature>
<dbReference type="EMBL" id="JBHFEH010000013">
    <property type="protein sequence ID" value="KAL2054942.1"/>
    <property type="molecule type" value="Genomic_DNA"/>
</dbReference>
<reference evidence="2 3" key="1">
    <citation type="submission" date="2024-09" db="EMBL/GenBank/DDBJ databases">
        <title>Rethinking Asexuality: The Enigmatic Case of Functional Sexual Genes in Lepraria (Stereocaulaceae).</title>
        <authorList>
            <person name="Doellman M."/>
            <person name="Sun Y."/>
            <person name="Barcenas-Pena A."/>
            <person name="Lumbsch H.T."/>
            <person name="Grewe F."/>
        </authorList>
    </citation>
    <scope>NUCLEOTIDE SEQUENCE [LARGE SCALE GENOMIC DNA]</scope>
    <source>
        <strain evidence="2 3">Grewe 0041</strain>
    </source>
</reference>
<keyword evidence="3" id="KW-1185">Reference proteome</keyword>
<organism evidence="2 3">
    <name type="scientific">Lepraria finkii</name>
    <dbReference type="NCBI Taxonomy" id="1340010"/>
    <lineage>
        <taxon>Eukaryota</taxon>
        <taxon>Fungi</taxon>
        <taxon>Dikarya</taxon>
        <taxon>Ascomycota</taxon>
        <taxon>Pezizomycotina</taxon>
        <taxon>Lecanoromycetes</taxon>
        <taxon>OSLEUM clade</taxon>
        <taxon>Lecanoromycetidae</taxon>
        <taxon>Lecanorales</taxon>
        <taxon>Lecanorineae</taxon>
        <taxon>Stereocaulaceae</taxon>
        <taxon>Lepraria</taxon>
    </lineage>
</organism>
<gene>
    <name evidence="2" type="ORF">ABVK25_004764</name>
</gene>
<dbReference type="Proteomes" id="UP001590951">
    <property type="component" value="Unassembled WGS sequence"/>
</dbReference>
<feature type="compositionally biased region" description="Low complexity" evidence="1">
    <location>
        <begin position="122"/>
        <end position="131"/>
    </location>
</feature>
<feature type="compositionally biased region" description="Basic residues" evidence="1">
    <location>
        <begin position="98"/>
        <end position="109"/>
    </location>
</feature>
<evidence type="ECO:0000313" key="2">
    <source>
        <dbReference type="EMBL" id="KAL2054942.1"/>
    </source>
</evidence>
<protein>
    <submittedName>
        <fullName evidence="2">Uncharacterized protein</fullName>
    </submittedName>
</protein>
<sequence>MPSNRRSQPTIPPQGPVAHSRDVSFARSGDTRLEPSPYNCSPSSTTFTSERHQQRSNVGKPEKKIRTMSSTAYKLDEEAISSVKSVRRGEGEEEKWHRSLKKYKQRKPARTSMEIQKGNGHSTPSTGSSSTRKASTKGTSIGDGEVELEEDDAENYPPQDLGDIVYGTVSRPLPPHIVGQACEHAKQSTHALTEEEFQKFQQQPAEARKRTLHIYFRNLADLGPGFGVDRRLSEEELFRGTG</sequence>
<feature type="compositionally biased region" description="Polar residues" evidence="1">
    <location>
        <begin position="38"/>
        <end position="48"/>
    </location>
</feature>
<evidence type="ECO:0000256" key="1">
    <source>
        <dbReference type="SAM" id="MobiDB-lite"/>
    </source>
</evidence>